<proteinExistence type="predicted"/>
<dbReference type="AlphaFoldDB" id="A0A6L2J8H9"/>
<sequence length="304" mass="35340">MTYQFTLKHKFKRLHVTTTPCRLSAVHPRDHDDPYDDAHPEGENSAKRQKIFEHGIFVFGKSSSGQDFESEPGPSTLDNQKQLDDFDFWTDYYATDDDEIPNEKVSQELVDEMLHTVGEAKLHKVIDEMLRQRCTSGDRHQYHIDQMQNFLKNDIMWESRKEILVSPRPQRPTLVVQSYQRDPKAPTLSLINQDLVYLKRENSGPEKIVLSLNKFPVVIFPGNDIEERTSRRVKIMLKSLKISQTRAISDKRLEVYIKSRIKGYFSAMIKQIRPNVKRLKVQWLHLSTLISALEMQTASAVELG</sequence>
<comment type="caution">
    <text evidence="2">The sequence shown here is derived from an EMBL/GenBank/DDBJ whole genome shotgun (WGS) entry which is preliminary data.</text>
</comment>
<protein>
    <submittedName>
        <fullName evidence="2">Uncharacterized protein</fullName>
    </submittedName>
</protein>
<evidence type="ECO:0000256" key="1">
    <source>
        <dbReference type="SAM" id="MobiDB-lite"/>
    </source>
</evidence>
<feature type="region of interest" description="Disordered" evidence="1">
    <location>
        <begin position="24"/>
        <end position="44"/>
    </location>
</feature>
<accession>A0A6L2J8H9</accession>
<reference evidence="2" key="1">
    <citation type="journal article" date="2019" name="Sci. Rep.">
        <title>Draft genome of Tanacetum cinerariifolium, the natural source of mosquito coil.</title>
        <authorList>
            <person name="Yamashiro T."/>
            <person name="Shiraishi A."/>
            <person name="Satake H."/>
            <person name="Nakayama K."/>
        </authorList>
    </citation>
    <scope>NUCLEOTIDE SEQUENCE</scope>
</reference>
<feature type="compositionally biased region" description="Basic and acidic residues" evidence="1">
    <location>
        <begin position="27"/>
        <end position="44"/>
    </location>
</feature>
<name>A0A6L2J8H9_TANCI</name>
<organism evidence="2">
    <name type="scientific">Tanacetum cinerariifolium</name>
    <name type="common">Dalmatian daisy</name>
    <name type="synonym">Chrysanthemum cinerariifolium</name>
    <dbReference type="NCBI Taxonomy" id="118510"/>
    <lineage>
        <taxon>Eukaryota</taxon>
        <taxon>Viridiplantae</taxon>
        <taxon>Streptophyta</taxon>
        <taxon>Embryophyta</taxon>
        <taxon>Tracheophyta</taxon>
        <taxon>Spermatophyta</taxon>
        <taxon>Magnoliopsida</taxon>
        <taxon>eudicotyledons</taxon>
        <taxon>Gunneridae</taxon>
        <taxon>Pentapetalae</taxon>
        <taxon>asterids</taxon>
        <taxon>campanulids</taxon>
        <taxon>Asterales</taxon>
        <taxon>Asteraceae</taxon>
        <taxon>Asteroideae</taxon>
        <taxon>Anthemideae</taxon>
        <taxon>Anthemidinae</taxon>
        <taxon>Tanacetum</taxon>
    </lineage>
</organism>
<evidence type="ECO:0000313" key="2">
    <source>
        <dbReference type="EMBL" id="GEU32980.1"/>
    </source>
</evidence>
<gene>
    <name evidence="2" type="ORF">Tci_004958</name>
</gene>
<dbReference type="EMBL" id="BKCJ010000415">
    <property type="protein sequence ID" value="GEU32980.1"/>
    <property type="molecule type" value="Genomic_DNA"/>
</dbReference>